<dbReference type="CDD" id="cd05233">
    <property type="entry name" value="SDR_c"/>
    <property type="match status" value="1"/>
</dbReference>
<dbReference type="NCBIfam" id="NF005559">
    <property type="entry name" value="PRK07231.1"/>
    <property type="match status" value="1"/>
</dbReference>
<dbReference type="RefSeq" id="WP_146583731.1">
    <property type="nucleotide sequence ID" value="NZ_SJPO01000001.1"/>
</dbReference>
<keyword evidence="4" id="KW-1185">Reference proteome</keyword>
<reference evidence="3 4" key="1">
    <citation type="submission" date="2019-02" db="EMBL/GenBank/DDBJ databases">
        <title>Deep-cultivation of Planctomycetes and their phenomic and genomic characterization uncovers novel biology.</title>
        <authorList>
            <person name="Wiegand S."/>
            <person name="Jogler M."/>
            <person name="Boedeker C."/>
            <person name="Pinto D."/>
            <person name="Vollmers J."/>
            <person name="Rivas-Marin E."/>
            <person name="Kohn T."/>
            <person name="Peeters S.H."/>
            <person name="Heuer A."/>
            <person name="Rast P."/>
            <person name="Oberbeckmann S."/>
            <person name="Bunk B."/>
            <person name="Jeske O."/>
            <person name="Meyerdierks A."/>
            <person name="Storesund J.E."/>
            <person name="Kallscheuer N."/>
            <person name="Luecker S."/>
            <person name="Lage O.M."/>
            <person name="Pohl T."/>
            <person name="Merkel B.J."/>
            <person name="Hornburger P."/>
            <person name="Mueller R.-W."/>
            <person name="Bruemmer F."/>
            <person name="Labrenz M."/>
            <person name="Spormann A.M."/>
            <person name="Op Den Camp H."/>
            <person name="Overmann J."/>
            <person name="Amann R."/>
            <person name="Jetten M.S.M."/>
            <person name="Mascher T."/>
            <person name="Medema M.H."/>
            <person name="Devos D.P."/>
            <person name="Kaster A.-K."/>
            <person name="Ovreas L."/>
            <person name="Rohde M."/>
            <person name="Galperin M.Y."/>
            <person name="Jogler C."/>
        </authorList>
    </citation>
    <scope>NUCLEOTIDE SEQUENCE [LARGE SCALE GENOMIC DNA]</scope>
    <source>
        <strain evidence="3 4">Pla123a</strain>
    </source>
</reference>
<keyword evidence="3" id="KW-0560">Oxidoreductase</keyword>
<comment type="caution">
    <text evidence="3">The sequence shown here is derived from an EMBL/GenBank/DDBJ whole genome shotgun (WGS) entry which is preliminary data.</text>
</comment>
<dbReference type="EC" id="1.1.1.47" evidence="3"/>
<dbReference type="PRINTS" id="PR00080">
    <property type="entry name" value="SDRFAMILY"/>
</dbReference>
<evidence type="ECO:0000313" key="3">
    <source>
        <dbReference type="EMBL" id="TWT85472.1"/>
    </source>
</evidence>
<evidence type="ECO:0000313" key="4">
    <source>
        <dbReference type="Proteomes" id="UP000318478"/>
    </source>
</evidence>
<evidence type="ECO:0000256" key="1">
    <source>
        <dbReference type="ARBA" id="ARBA00006484"/>
    </source>
</evidence>
<dbReference type="Proteomes" id="UP000318478">
    <property type="component" value="Unassembled WGS sequence"/>
</dbReference>
<dbReference type="GO" id="GO:0047936">
    <property type="term" value="F:glucose 1-dehydrogenase [NAD(P)+] activity"/>
    <property type="evidence" value="ECO:0007669"/>
    <property type="project" value="UniProtKB-EC"/>
</dbReference>
<feature type="domain" description="Ketoreductase" evidence="2">
    <location>
        <begin position="5"/>
        <end position="194"/>
    </location>
</feature>
<dbReference type="EMBL" id="SJPO01000001">
    <property type="protein sequence ID" value="TWT85472.1"/>
    <property type="molecule type" value="Genomic_DNA"/>
</dbReference>
<dbReference type="FunFam" id="3.40.50.720:FF:000084">
    <property type="entry name" value="Short-chain dehydrogenase reductase"/>
    <property type="match status" value="1"/>
</dbReference>
<protein>
    <submittedName>
        <fullName evidence="3">Glucose 1-dehydrogenase 1</fullName>
        <ecNumber evidence="3">1.1.1.47</ecNumber>
    </submittedName>
</protein>
<evidence type="ECO:0000259" key="2">
    <source>
        <dbReference type="SMART" id="SM00822"/>
    </source>
</evidence>
<accession>A0A5C5ZDR7</accession>
<name>A0A5C5ZDR7_9BACT</name>
<dbReference type="PANTHER" id="PTHR43975">
    <property type="entry name" value="ZGC:101858"/>
    <property type="match status" value="1"/>
</dbReference>
<dbReference type="InterPro" id="IPR020904">
    <property type="entry name" value="Sc_DH/Rdtase_CS"/>
</dbReference>
<sequence length="252" mass="25407">MAAKKVVIVTGAGSGIGAAAAKRFAADGCAVVLNGRTESKLQAVADEIGGEDVLVQPGDVSSPDDVAKLVEATIARFGRLDVLVNNAGMLVQGGVDEVSPEDWTKQMAVNAGGMFFCIKAALPHLVKSGGAVVNVSSVSGLGGDWGMFAYNATKGAVSNLTRALALDLAAQGVRVNAVAPSLTDTEMAGGIMDDQAVMQKFKERIPMGRAAEPAEVAAVIAFLAGPDAAFVNGVVLPVDGGLSASNGQPNLS</sequence>
<dbReference type="Pfam" id="PF13561">
    <property type="entry name" value="adh_short_C2"/>
    <property type="match status" value="1"/>
</dbReference>
<dbReference type="SMART" id="SM00822">
    <property type="entry name" value="PKS_KR"/>
    <property type="match status" value="1"/>
</dbReference>
<dbReference type="PROSITE" id="PS00061">
    <property type="entry name" value="ADH_SHORT"/>
    <property type="match status" value="1"/>
</dbReference>
<dbReference type="InterPro" id="IPR057326">
    <property type="entry name" value="KR_dom"/>
</dbReference>
<gene>
    <name evidence="3" type="primary">gdhI</name>
    <name evidence="3" type="ORF">Pla123a_02790</name>
</gene>
<organism evidence="3 4">
    <name type="scientific">Posidoniimonas polymericola</name>
    <dbReference type="NCBI Taxonomy" id="2528002"/>
    <lineage>
        <taxon>Bacteria</taxon>
        <taxon>Pseudomonadati</taxon>
        <taxon>Planctomycetota</taxon>
        <taxon>Planctomycetia</taxon>
        <taxon>Pirellulales</taxon>
        <taxon>Lacipirellulaceae</taxon>
        <taxon>Posidoniimonas</taxon>
    </lineage>
</organism>
<dbReference type="AlphaFoldDB" id="A0A5C5ZDR7"/>
<dbReference type="InterPro" id="IPR036291">
    <property type="entry name" value="NAD(P)-bd_dom_sf"/>
</dbReference>
<dbReference type="PRINTS" id="PR00081">
    <property type="entry name" value="GDHRDH"/>
</dbReference>
<dbReference type="SUPFAM" id="SSF51735">
    <property type="entry name" value="NAD(P)-binding Rossmann-fold domains"/>
    <property type="match status" value="1"/>
</dbReference>
<comment type="similarity">
    <text evidence="1">Belongs to the short-chain dehydrogenases/reductases (SDR) family.</text>
</comment>
<dbReference type="InterPro" id="IPR002347">
    <property type="entry name" value="SDR_fam"/>
</dbReference>
<dbReference type="OrthoDB" id="266183at2"/>
<dbReference type="Gene3D" id="3.40.50.720">
    <property type="entry name" value="NAD(P)-binding Rossmann-like Domain"/>
    <property type="match status" value="1"/>
</dbReference>
<proteinExistence type="inferred from homology"/>
<dbReference type="PANTHER" id="PTHR43975:SF2">
    <property type="entry name" value="EG:BACR7A4.14 PROTEIN-RELATED"/>
    <property type="match status" value="1"/>
</dbReference>